<sequence length="78" mass="8777">MYADAGQTAPIDPLGVCQKNLYNSDSKEVVMSKANYKFFTLLNFRQPMKNSNTKSSFLTRANISKFALQEIWAGVSCF</sequence>
<reference evidence="1 2" key="1">
    <citation type="journal article" date="2016" name="Nat. Commun.">
        <title>Thousands of microbial genomes shed light on interconnected biogeochemical processes in an aquifer system.</title>
        <authorList>
            <person name="Anantharaman K."/>
            <person name="Brown C.T."/>
            <person name="Hug L.A."/>
            <person name="Sharon I."/>
            <person name="Castelle C.J."/>
            <person name="Probst A.J."/>
            <person name="Thomas B.C."/>
            <person name="Singh A."/>
            <person name="Wilkins M.J."/>
            <person name="Karaoz U."/>
            <person name="Brodie E.L."/>
            <person name="Williams K.H."/>
            <person name="Hubbard S.S."/>
            <person name="Banfield J.F."/>
        </authorList>
    </citation>
    <scope>NUCLEOTIDE SEQUENCE [LARGE SCALE GENOMIC DNA]</scope>
</reference>
<protein>
    <submittedName>
        <fullName evidence="1">Uncharacterized protein</fullName>
    </submittedName>
</protein>
<dbReference type="AlphaFoldDB" id="A0A1F6DH46"/>
<gene>
    <name evidence="1" type="ORF">A3C86_02640</name>
</gene>
<evidence type="ECO:0000313" key="2">
    <source>
        <dbReference type="Proteomes" id="UP000178042"/>
    </source>
</evidence>
<dbReference type="Proteomes" id="UP000178042">
    <property type="component" value="Unassembled WGS sequence"/>
</dbReference>
<evidence type="ECO:0000313" key="1">
    <source>
        <dbReference type="EMBL" id="OGG60701.1"/>
    </source>
</evidence>
<organism evidence="1 2">
    <name type="scientific">Candidatus Kaiserbacteria bacterium RIFCSPHIGHO2_02_FULL_49_16</name>
    <dbReference type="NCBI Taxonomy" id="1798490"/>
    <lineage>
        <taxon>Bacteria</taxon>
        <taxon>Candidatus Kaiseribacteriota</taxon>
    </lineage>
</organism>
<accession>A0A1F6DH46</accession>
<dbReference type="EMBL" id="MFLD01000009">
    <property type="protein sequence ID" value="OGG60701.1"/>
    <property type="molecule type" value="Genomic_DNA"/>
</dbReference>
<name>A0A1F6DH46_9BACT</name>
<proteinExistence type="predicted"/>
<comment type="caution">
    <text evidence="1">The sequence shown here is derived from an EMBL/GenBank/DDBJ whole genome shotgun (WGS) entry which is preliminary data.</text>
</comment>